<keyword evidence="2" id="KW-1133">Transmembrane helix</keyword>
<dbReference type="GeneID" id="16076694"/>
<feature type="transmembrane region" description="Helical" evidence="2">
    <location>
        <begin position="4483"/>
        <end position="4502"/>
    </location>
</feature>
<organism evidence="4">
    <name type="scientific">Salpingoeca rosetta (strain ATCC 50818 / BSB-021)</name>
    <dbReference type="NCBI Taxonomy" id="946362"/>
    <lineage>
        <taxon>Eukaryota</taxon>
        <taxon>Choanoflagellata</taxon>
        <taxon>Craspedida</taxon>
        <taxon>Salpingoecidae</taxon>
        <taxon>Salpingoeca</taxon>
    </lineage>
</organism>
<name>F2U2S9_SALR5</name>
<evidence type="ECO:0000256" key="1">
    <source>
        <dbReference type="SAM" id="MobiDB-lite"/>
    </source>
</evidence>
<feature type="region of interest" description="Disordered" evidence="1">
    <location>
        <begin position="1486"/>
        <end position="1511"/>
    </location>
</feature>
<dbReference type="KEGG" id="sre:PTSG_02609"/>
<evidence type="ECO:0000313" key="3">
    <source>
        <dbReference type="EMBL" id="EGD81923.1"/>
    </source>
</evidence>
<keyword evidence="2" id="KW-0472">Membrane</keyword>
<keyword evidence="2" id="KW-0812">Transmembrane</keyword>
<dbReference type="InParanoid" id="F2U2S9"/>
<feature type="compositionally biased region" description="Basic and acidic residues" evidence="1">
    <location>
        <begin position="4641"/>
        <end position="4651"/>
    </location>
</feature>
<dbReference type="eggNOG" id="ENOG502QTH3">
    <property type="taxonomic scope" value="Eukaryota"/>
</dbReference>
<dbReference type="SUPFAM" id="SSF81995">
    <property type="entry name" value="beta-sandwich domain of Sec23/24"/>
    <property type="match status" value="1"/>
</dbReference>
<dbReference type="EMBL" id="GL832960">
    <property type="protein sequence ID" value="EGD81923.1"/>
    <property type="molecule type" value="Genomic_DNA"/>
</dbReference>
<feature type="transmembrane region" description="Helical" evidence="2">
    <location>
        <begin position="4240"/>
        <end position="4261"/>
    </location>
</feature>
<reference evidence="3" key="1">
    <citation type="submission" date="2009-08" db="EMBL/GenBank/DDBJ databases">
        <title>Annotation of Salpingoeca rosetta.</title>
        <authorList>
            <consortium name="The Broad Institute Genome Sequencing Platform"/>
            <person name="Russ C."/>
            <person name="Cuomo C."/>
            <person name="Burger G."/>
            <person name="Gray M.W."/>
            <person name="Holland P.W.H."/>
            <person name="King N."/>
            <person name="Lang F.B.F."/>
            <person name="Roger A.J."/>
            <person name="Ruiz-Trillo I."/>
            <person name="Young S.K."/>
            <person name="Zeng Q."/>
            <person name="Gargeya S."/>
            <person name="Alvarado L."/>
            <person name="Berlin A."/>
            <person name="Chapman S.B."/>
            <person name="Chen Z."/>
            <person name="Freedman E."/>
            <person name="Gellesch M."/>
            <person name="Goldberg J."/>
            <person name="Griggs A."/>
            <person name="Gujja S."/>
            <person name="Heilman E."/>
            <person name="Heiman D."/>
            <person name="Howarth C."/>
            <person name="Mehta T."/>
            <person name="Neiman D."/>
            <person name="Pearson M."/>
            <person name="Roberts A."/>
            <person name="Saif S."/>
            <person name="Shea T."/>
            <person name="Shenoy N."/>
            <person name="Sisk P."/>
            <person name="Stolte C."/>
            <person name="Sykes S."/>
            <person name="White J."/>
            <person name="Yandava C."/>
            <person name="Haas B."/>
            <person name="Nusbaum C."/>
            <person name="Birren B."/>
        </authorList>
    </citation>
    <scope>NUCLEOTIDE SEQUENCE [LARGE SCALE GENOMIC DNA]</scope>
    <source>
        <strain evidence="3">ATCC 50818</strain>
    </source>
</reference>
<feature type="region of interest" description="Disordered" evidence="1">
    <location>
        <begin position="4000"/>
        <end position="4032"/>
    </location>
</feature>
<feature type="transmembrane region" description="Helical" evidence="2">
    <location>
        <begin position="4282"/>
        <end position="4305"/>
    </location>
</feature>
<gene>
    <name evidence="3" type="ORF">PTSG_02609</name>
</gene>
<feature type="compositionally biased region" description="Acidic residues" evidence="1">
    <location>
        <begin position="4550"/>
        <end position="4563"/>
    </location>
</feature>
<dbReference type="RefSeq" id="XP_004996106.1">
    <property type="nucleotide sequence ID" value="XM_004996049.1"/>
</dbReference>
<feature type="region of interest" description="Disordered" evidence="1">
    <location>
        <begin position="1862"/>
        <end position="1886"/>
    </location>
</feature>
<proteinExistence type="predicted"/>
<feature type="compositionally biased region" description="Polar residues" evidence="1">
    <location>
        <begin position="3608"/>
        <end position="3617"/>
    </location>
</feature>
<feature type="transmembrane region" description="Helical" evidence="2">
    <location>
        <begin position="4451"/>
        <end position="4471"/>
    </location>
</feature>
<feature type="compositionally biased region" description="Low complexity" evidence="1">
    <location>
        <begin position="942"/>
        <end position="968"/>
    </location>
</feature>
<evidence type="ECO:0000256" key="2">
    <source>
        <dbReference type="SAM" id="Phobius"/>
    </source>
</evidence>
<feature type="transmembrane region" description="Helical" evidence="2">
    <location>
        <begin position="4346"/>
        <end position="4364"/>
    </location>
</feature>
<feature type="compositionally biased region" description="Acidic residues" evidence="1">
    <location>
        <begin position="1873"/>
        <end position="1886"/>
    </location>
</feature>
<feature type="compositionally biased region" description="Basic and acidic residues" evidence="1">
    <location>
        <begin position="3591"/>
        <end position="3605"/>
    </location>
</feature>
<accession>F2U2S9</accession>
<dbReference type="OrthoDB" id="10257571at2759"/>
<feature type="compositionally biased region" description="Polar residues" evidence="1">
    <location>
        <begin position="4573"/>
        <end position="4583"/>
    </location>
</feature>
<feature type="compositionally biased region" description="Polar residues" evidence="1">
    <location>
        <begin position="4010"/>
        <end position="4025"/>
    </location>
</feature>
<feature type="compositionally biased region" description="Polar residues" evidence="1">
    <location>
        <begin position="4612"/>
        <end position="4635"/>
    </location>
</feature>
<feature type="region of interest" description="Disordered" evidence="1">
    <location>
        <begin position="942"/>
        <end position="969"/>
    </location>
</feature>
<keyword evidence="4" id="KW-1185">Reference proteome</keyword>
<feature type="region of interest" description="Disordered" evidence="1">
    <location>
        <begin position="3585"/>
        <end position="3617"/>
    </location>
</feature>
<feature type="transmembrane region" description="Helical" evidence="2">
    <location>
        <begin position="4376"/>
        <end position="4396"/>
    </location>
</feature>
<sequence length="4667" mass="506140">MGNRKRTDMRTAAWLRVIAAAIAVFAMLQQTPPAVSSSAGSPSPLQRVCHAITTHLSSQVERLDGVSGGSLSNFQFVTDACQSATTFPIFSDSGFVGSPVVTTDFLENVADDNNVSYATTKAQQVFSLTWDAATSTARVNITIVQQQFLRATVREVLVPEDTPMIIVSTRLAVVRPGAPFAPLHLAHLKWPLSDATASGSGGSVVIARDPDLLDNQLPTVFIPTPQDPGSLPAETLNIVHSLLGQPHLRVSSMAASAAAFRATARRVWQALDLLSQKELNTVTQRITRRTVANTPTQGPLGVLLQRTRVCAGGTWQPFGAQYAKCDDHIMEAVKGFVSKAADGTPCDGAFEVIEDSVLSHIAVDLFSSQDAVIAQGFRAQTVATIKCTSDVIRPGSSDSIVASFTMSSSNPTNSAWLLDYFTDISNRLVPLEMVQAWMPTVEAQVMGHLLYKPDATMPESKAPTTVHTFLPGNAITSMFPVGVALGDLELESSQAAVAHVTLVLETLMTQLQTGVPDVNTAVHEALKADKIADVVQDYVDHADHATVLGFWSWFQSQLSPRTLQLQPLLPPVNDENNLAAFGLSVRVSRTLAINSISSSSLAGLLADANAILDSFRPRAGIICGPLAANLINWSTNHVDDAEFQFSAQATAWVGLPVNDDTITVKALREHVAGFLRVSGSSSDDNEPHKFSFVHDLSTGDIGGRFITGSYSVSVDPGPLTDIQAAKLSCRSIATASTMPDATTMEQAVDLLAQKATAVATAPVQLSNWPPGALLRPIFDAISSAVAGQHLQEHKAAERVELAAQSTSSPVQGVTVVPTALVKDGKIRLTLSIEQLNTAIIPVDGSAWRGIVGTDRFETTVVLSYNIIVSMHGFTAEVLSFAATGATNLGGFVLPTQLGMQFNKPVTTSLTLNADMPKSFSVNLQLDVASEFGHPFSFHLSSSNLPSNDDSDQQQQQQRQQQQQQQRQQPVMFRIRNRPASQHVSPASVLDTIKSGILNMVPRALSNSLAFLLPPYENWAGDVSELTRTIDIITSPLSILPNPKPTIASTFSCLDKIKAQPPTGLNVTLHSPQNERVYVPLNNLRYSSLTAFTASINSNLHQRTEMRKWLKIELDPDSLVTQGTDNSDCAVFRAVPVTPGALTYVAIASTPDSIQQNFTLRGNLNPAPRPLFAHWDDLLSVIQAVLIPDSDLPKLQRLQVPAADVGVPADLDHVYPGMFDAIGFRFDASYAYQTAVDSPVNDTVSALGGLLTASLEGGRALAHLNATISAGLSFVFDCPPPRGGENITVYSSFSDEDTPTTTKVRAGANTFTLDIQGQMRTMRAGEEGTDAQGPSSVRIGRRQWTVAVTLEPGTVAQEAVQSALAQSLPEFLQPFVQVLLGRRTRRSQRDQIAIQVNRAFLDNGTVWVPDLVAISSSEVPWLKTSAFGLPLVQAMMSDARLRATGALRASADRAEVEAGILAVASDKIEGTTDIDIDIGLLSPPGSLIQRTPRSNRDRSNPTVIGWDTQSNNTSNHIPYEAAPDLVDDRHFAPHRRKRRMVQPFSSFTSVTRANSALRNEHMFFTHFDARVSLNTTFELSNITVGLRQVNVQTTDAALVLQLTGSFHLSTDFNVTDMTRRFEFDVDVRGEEDFVQAIRNVLLVNRSSLCQFAQRLLEPGDGVGAQAAGVRPLPFLTKSVSDWLGPYQLAAAQAVEALCDGGFNGDLQVLCTVLNEAFDQDVCVNSELRKHEVVIDLYIVLEEQSDSEQFIFDAKLFEPVQSLEEFSVGQATEGSLAVQTLIASNATLVIDISAPFPTLYIRRGNLQLTLDVKAMGNIEVYFGSMSVPLSSLNLDIGTPVNLTIAYGEHEDDQRMIRAIRSMEPKPPQPAAATAADDEGQQGEEDDQAEGQCWIWSTASMPEADPVNEFERRRRSTHTFPLDAGVMARRPHPSHQLLRRLRRTQASADDAGSEAGHREFGICLKGHAFLNAKVDIKIPALTRFLLQPGPDTFAFKADGCPRGLWPTISGILKAVFGFQNALADFGGISLALRLAWEQFLDFVFSLGGLLDGLKLPVLGDWWKDILRINLGELFDFTFLRKMWDFIEIGLRDLKFSGISFSFAEFEFEVLKLFTDALSFLLGPWAIEFPDIPSITLKEKRWPLNLKRSFTAKPDEIGFDFGDHGVLSADFECTQKVKFTWHIQVDLVFSGGIRFEFLHNPAVHVTVQMDTKDCSLSGAFLLGGFDMMATAFVRLGLTVIPPARTEDKMWDFEAAIEARFRGDMVAGFAGVFADLLDKSNDEAIRALPNVRADLDCAFECGSKGCSKGPTCQLTSPRLCVGSLLRTTLHRALSWVDNKFFKTVIEVVEFLQQEVDLSPVLDEMPLVDVLYVIVQNLCTDNCDFSEVYEMIAQVTYVVDLISTLRDIEDLLEDGSCNAITQELPDMLLDFRDDILEPKVMGPPPVKQLNFKSGDRLPRAKQEVVRKVWSDMTTQGSFGVRLSFLDNPVLNVVKMLLGQVVDLVEFTFPRLVIGIGVSWTIPIWSVPLVEIEPTFSFEIQAQPPPLIITTETAVTLLQTGDIGSTLGTVAIRTVDRATHKPINFLVARGSIGAYVRVSIGVYFAYVQGSFYLGLTLEAAVAIPDIYHTGRITIGDMYQLVKYNDGNVFKSLDRRYTLFLDAGFSLRACINLLFYRKCWTIVAWSHSFTLWERLDRARVFPIPTSGTGNINIGSSFSQPYRRRSVVRRCAGACVSMAQFTLSQARDTVTVAVKTPDDGVNEAPRTGSLPADGSCIRFTGSSHNSALKVRVVGVFRCVHVPALPGSHIEISQQSYGVSSSQAAHGASTTHISDSTTHTLVRRRRQALADTVFPRSVNATRRAPVQVFRITRSAVLPLFAAGIVFSDEGMDLPNRRRSVRMAGGRRESAVLSCTSLQLTDPLPQAHFIVTGTPCQTEALVSGTQTVGLYGHPGQINLRVIGQTKRFIMNLKASRIVLSSQYVMADGYETPFTKPPAELMVKGQASNDGSVEVLDVPQGMSMTFQGSRGILDVFVPDIQRVNGLLVIRGAATGSVNRLRIAARARRGETPYITVTSGLFSQNTSTGLRQVEHANINDKTLDLHVEDGATAETSLLSSERFAFAAVRSVAELGATATHRVTGCQDPTSAHRYTLEGPGNQQLIIGSGDLERFNCYIDVQGVQDSPSTDQNYTIIVDAGYDTRDLSWSFFNGGLRVASRESLASQQLHIAMQNIDHVYVRFGNKSNAVLFTEADNTADYVLNFESSGPVNRNTISFATLSRGVLVLGTVSLRIEKQGSLDHAPFSRIQASIVSLRDRSHESLEGRVVVTAGVDAASQHIVLHTDRCISPAAVGGEAGTPAEINAGLTEWVLMHAVARGFDPGFDMSHCHVYQGGRARVDVTLTRGEDSLYVHRFGLPVQAELLDGEDTFVYANANSSTSFDVNTGRGNDHVMVECEFASSRLDFGSNDDLDSFWLFANGVTPELLSSAEVRPVRSEDATSALSFVHQNGAVLHFYPWGREDSGQRKTRSLATHRAARSTLAASSVGSAMAWFPGNNTVIRVSFPDENRVVFIEPQSRCSYVVENLGAGSILRVGEQPNAQRRFSRDSSQKAATREGRSSGVFTDDSQGTPKDWQVISALQDLSAPATIQVIGQEKSNLTVCMIVPRQRDLRNVRTLRFDELDSGAARLSLGSNAMQVVNARHVALLAEGNARFELQSSISGVDLVVAAREPSNLIAQPDTVLQNPIQLYNVTASLPTAALLGAGRVIVSGDETGLVTALPSNNVTVEGGCLLVLHPADGQPLVPSPLSPWALAWAQMLLPPSTFERIADDPCFGLFPDSNHHLPISNVESTRITDVRRHFTTMAFSPAATVELRDTTPLSHVLLHEDHVSIDNGAYTVQFGSEPSRSAAQRQVRLMSPVLRNESAVVQLPAGADCSRSPQTLFETLYDSEHDLLHRHHIGLRTATGGMLSSSLTFPSSTQRLELDLSLLSMSGCLSSANVSLSGPFLTETSGAARVSDTARSKVSTESQSVQRPSARSTKEQTTTVPAVPAAAAGSSTLQGALLVTVGADRVRFDNSTTNHNFTVNLGPAHDMLQLGVVIEQGAVQVDFMSAPVAQWTEPLQLRVSDTAQAELMLPLNATLRLSQQEVCWHKNMSFVSHGEAVGTGWTDGALVNLAKDCSRLALERLSLLDHMSCVSPSDSDSKITAMVRLSTAHKLYCSIEGDMVRVGVGCQVSTASSHSSAQAWNTTWTVLFWVVLASHMVFVCRFALTFLRNVADGVVNAELGDNTLSHRSALASGTSVLYFGLIFAGCLLPIVEEGSSEQTRGFVLGVAEAVRSAGGIADSYVGNERASTANDMANAGVGLVGGGFVLAAVLQLRAVTQLRYRVVAVACVSELLCAVFLPWAVLNSAGNTVGVSCVLARPASNVTSSGMLGGAEVLLLLYHISIMGGIVLCMRSSTQRGCWGLMLTTAMAYALGVSALAVMPGPTSMVVLYFWWMGLTAVAVMVVCALLWPFQDFRQNGADGYVWDDEEPTGDHDNGNQRHHQHNNMPNQGPVVEHADVEDDDDHEEEDTQVENVFVEPDQQLSQRRSGTELQLFRHETEGTPQTGSSRHDSSGHAAGDSRTSSNSNPVSPAGDQTSNASSDDQPSDAISEHQPSDTLRRHQKLPLDSTPTNTDV</sequence>
<protein>
    <submittedName>
        <fullName evidence="3">Uncharacterized protein</fullName>
    </submittedName>
</protein>
<feature type="region of interest" description="Disordered" evidence="1">
    <location>
        <begin position="4516"/>
        <end position="4667"/>
    </location>
</feature>
<feature type="transmembrane region" description="Helical" evidence="2">
    <location>
        <begin position="4427"/>
        <end position="4444"/>
    </location>
</feature>
<evidence type="ECO:0000313" key="4">
    <source>
        <dbReference type="Proteomes" id="UP000007799"/>
    </source>
</evidence>
<dbReference type="Proteomes" id="UP000007799">
    <property type="component" value="Unassembled WGS sequence"/>
</dbReference>